<dbReference type="Proteomes" id="UP000429232">
    <property type="component" value="Chromosome"/>
</dbReference>
<evidence type="ECO:0000256" key="1">
    <source>
        <dbReference type="ARBA" id="ARBA00004141"/>
    </source>
</evidence>
<dbReference type="GO" id="GO:0016020">
    <property type="term" value="C:membrane"/>
    <property type="evidence" value="ECO:0007669"/>
    <property type="project" value="UniProtKB-SubCell"/>
</dbReference>
<feature type="transmembrane region" description="Helical" evidence="13">
    <location>
        <begin position="194"/>
        <end position="213"/>
    </location>
</feature>
<feature type="transmembrane region" description="Helical" evidence="13">
    <location>
        <begin position="99"/>
        <end position="117"/>
    </location>
</feature>
<feature type="transmembrane region" description="Helical" evidence="13">
    <location>
        <begin position="129"/>
        <end position="149"/>
    </location>
</feature>
<evidence type="ECO:0000256" key="5">
    <source>
        <dbReference type="ARBA" id="ARBA00022692"/>
    </source>
</evidence>
<dbReference type="PANTHER" id="PTHR31462">
    <property type="entry name" value="ENDOSOMAL/LYSOSOMAL POTASSIUM CHANNEL TMEM175"/>
    <property type="match status" value="1"/>
</dbReference>
<evidence type="ECO:0000256" key="8">
    <source>
        <dbReference type="ARBA" id="ARBA00022989"/>
    </source>
</evidence>
<keyword evidence="7" id="KW-0630">Potassium</keyword>
<keyword evidence="3" id="KW-0813">Transport</keyword>
<proteinExistence type="inferred from homology"/>
<comment type="similarity">
    <text evidence="2">Belongs to the TMEM175 family.</text>
</comment>
<keyword evidence="5 13" id="KW-0812">Transmembrane</keyword>
<dbReference type="GO" id="GO:0005267">
    <property type="term" value="F:potassium channel activity"/>
    <property type="evidence" value="ECO:0007669"/>
    <property type="project" value="UniProtKB-KW"/>
</dbReference>
<feature type="transmembrane region" description="Helical" evidence="13">
    <location>
        <begin position="21"/>
        <end position="38"/>
    </location>
</feature>
<evidence type="ECO:0000256" key="9">
    <source>
        <dbReference type="ARBA" id="ARBA00023065"/>
    </source>
</evidence>
<organism evidence="14 15">
    <name type="scientific">Mucilaginibacter ginkgonis</name>
    <dbReference type="NCBI Taxonomy" id="2682091"/>
    <lineage>
        <taxon>Bacteria</taxon>
        <taxon>Pseudomonadati</taxon>
        <taxon>Bacteroidota</taxon>
        <taxon>Sphingobacteriia</taxon>
        <taxon>Sphingobacteriales</taxon>
        <taxon>Sphingobacteriaceae</taxon>
        <taxon>Mucilaginibacter</taxon>
    </lineage>
</organism>
<protein>
    <submittedName>
        <fullName evidence="14">DUF1211 domain-containing protein</fullName>
    </submittedName>
</protein>
<evidence type="ECO:0000313" key="14">
    <source>
        <dbReference type="EMBL" id="QQL50430.1"/>
    </source>
</evidence>
<evidence type="ECO:0000256" key="13">
    <source>
        <dbReference type="SAM" id="Phobius"/>
    </source>
</evidence>
<evidence type="ECO:0000256" key="6">
    <source>
        <dbReference type="ARBA" id="ARBA00022826"/>
    </source>
</evidence>
<sequence>MANHFLEQHDPDRREFQIDRLILFTDAVFAIAITLLIIEIKPPYVPDNSTPADQLNQLHHLVGKFIGFILSFFVIATYWRGHHRIFGFVTNYDEKLIWLNFRFLLTIVLMPFSSAYYSESGAYSVPFYFYHANIILTSIANYMLIKYVFDPKNNVVEHQPSPLLKKMFLTRGFAIPAIFLLGVLLSFLPFSPSWTITISRMCPILIWPVFYFIRRYYSRDIKQHELKNTEERLADEEESRLS</sequence>
<keyword evidence="8 13" id="KW-1133">Transmembrane helix</keyword>
<dbReference type="RefSeq" id="WP_157522120.1">
    <property type="nucleotide sequence ID" value="NZ_CP066775.1"/>
</dbReference>
<dbReference type="KEGG" id="mgik:GO620_002950"/>
<dbReference type="GO" id="GO:0015252">
    <property type="term" value="F:proton channel activity"/>
    <property type="evidence" value="ECO:0007669"/>
    <property type="project" value="InterPro"/>
</dbReference>
<dbReference type="Pfam" id="PF06736">
    <property type="entry name" value="TMEM175"/>
    <property type="match status" value="1"/>
</dbReference>
<feature type="transmembrane region" description="Helical" evidence="13">
    <location>
        <begin position="169"/>
        <end position="188"/>
    </location>
</feature>
<dbReference type="AlphaFoldDB" id="A0A6I4HUH3"/>
<keyword evidence="9" id="KW-0406">Ion transport</keyword>
<keyword evidence="6" id="KW-0631">Potassium channel</keyword>
<keyword evidence="4" id="KW-0633">Potassium transport</keyword>
<keyword evidence="10 13" id="KW-0472">Membrane</keyword>
<dbReference type="PANTHER" id="PTHR31462:SF5">
    <property type="entry name" value="ENDOSOMAL_LYSOSOMAL PROTON CHANNEL TMEM175"/>
    <property type="match status" value="1"/>
</dbReference>
<reference evidence="14 15" key="1">
    <citation type="submission" date="2020-12" db="EMBL/GenBank/DDBJ databases">
        <title>HMF7856_wgs.fasta genome submission.</title>
        <authorList>
            <person name="Kang H."/>
            <person name="Kim H."/>
            <person name="Joh K."/>
        </authorList>
    </citation>
    <scope>NUCLEOTIDE SEQUENCE [LARGE SCALE GENOMIC DNA]</scope>
    <source>
        <strain evidence="14 15">HMF7856</strain>
    </source>
</reference>
<keyword evidence="15" id="KW-1185">Reference proteome</keyword>
<evidence type="ECO:0000256" key="12">
    <source>
        <dbReference type="ARBA" id="ARBA00034430"/>
    </source>
</evidence>
<name>A0A6I4HUH3_9SPHI</name>
<keyword evidence="11" id="KW-0407">Ion channel</keyword>
<comment type="catalytic activity">
    <reaction evidence="12">
        <text>K(+)(in) = K(+)(out)</text>
        <dbReference type="Rhea" id="RHEA:29463"/>
        <dbReference type="ChEBI" id="CHEBI:29103"/>
    </reaction>
</comment>
<dbReference type="EMBL" id="CP066775">
    <property type="protein sequence ID" value="QQL50430.1"/>
    <property type="molecule type" value="Genomic_DNA"/>
</dbReference>
<gene>
    <name evidence="14" type="ORF">GO620_002950</name>
</gene>
<evidence type="ECO:0000256" key="4">
    <source>
        <dbReference type="ARBA" id="ARBA00022538"/>
    </source>
</evidence>
<comment type="subcellular location">
    <subcellularLocation>
        <location evidence="1">Membrane</location>
        <topology evidence="1">Multi-pass membrane protein</topology>
    </subcellularLocation>
</comment>
<evidence type="ECO:0000313" key="15">
    <source>
        <dbReference type="Proteomes" id="UP000429232"/>
    </source>
</evidence>
<accession>A0A6I4HUH3</accession>
<evidence type="ECO:0000256" key="3">
    <source>
        <dbReference type="ARBA" id="ARBA00022448"/>
    </source>
</evidence>
<dbReference type="InterPro" id="IPR010617">
    <property type="entry name" value="TMEM175-like"/>
</dbReference>
<evidence type="ECO:0000256" key="2">
    <source>
        <dbReference type="ARBA" id="ARBA00006920"/>
    </source>
</evidence>
<feature type="transmembrane region" description="Helical" evidence="13">
    <location>
        <begin position="58"/>
        <end position="79"/>
    </location>
</feature>
<evidence type="ECO:0000256" key="11">
    <source>
        <dbReference type="ARBA" id="ARBA00023303"/>
    </source>
</evidence>
<evidence type="ECO:0000256" key="7">
    <source>
        <dbReference type="ARBA" id="ARBA00022958"/>
    </source>
</evidence>
<evidence type="ECO:0000256" key="10">
    <source>
        <dbReference type="ARBA" id="ARBA00023136"/>
    </source>
</evidence>